<keyword evidence="2" id="KW-0812">Transmembrane</keyword>
<evidence type="ECO:0000313" key="3">
    <source>
        <dbReference type="EMBL" id="KAJ5456003.1"/>
    </source>
</evidence>
<feature type="transmembrane region" description="Helical" evidence="2">
    <location>
        <begin position="652"/>
        <end position="675"/>
    </location>
</feature>
<name>A0AAD6CBP4_9EURO</name>
<evidence type="ECO:0000256" key="2">
    <source>
        <dbReference type="SAM" id="Phobius"/>
    </source>
</evidence>
<keyword evidence="2" id="KW-0472">Membrane</keyword>
<dbReference type="AlphaFoldDB" id="A0AAD6CBP4"/>
<sequence length="781" mass="83513">MAGLSVGEVSGAIAAGVFVSTSTGVKRNVRLTGWIQPATLFVISVAAIVTPLGLYTSIEAADSPTTVVFHYTKDPSTFGDGTPPRSSWPFTEVCGNGIPCPGTTLNQSCITEGLLQNCTVSYDPRIPAALGALFSDGSSSFSPSVSSIFDIQWRAYVRLQDAYSTLEYYISGGYRQLATLILNEGAQVIEGLIVDMESGGIGFRNHTVPKSVPALGATWAEDILFVQPETQCVNLNITMDFQYDSTASNGTAVLTDHGGFSALSRQGPSMNLPSNEQGKINLKERAYNAAWLNNFLTLVYFNATGDDPSNITRLDVTPGQTFPVEESSFSVYATAVQSSLYFGGYLNLNKTNPYNISSTNFAIINNLCGGTSSGSTPNIDSSIVGCAVLYGAAKRTDGGSNLIVDPLSKWTAPIYSCASAVRARVQTVSFQYNGTGLGSLKATSIIPKAYTSSSSFPRWAVQNLNWLQFSDAMPMWGILGSANSSQSPLGTAWNMSTIAAESLYLPGFMDWDFMSGTAPVPVLPGSQYLPALNFYSQALYTAMNIGPPVRKYSGYQGYADYSGWSSLGVYAKWQNLSSSADTVSQILNLVWTDVAANAVVGTRGWGLTSAASTDSAAFVPSANVSSTDLNPAPLTQVPVVLYHQRIQYRLPFAVPAIVALAITLIALVTLLVLAIQGKTGANRMRNFLDATSMGRSTAQLLWPPVLAQGTRIFVKEYGKRQVTITGTAIIAEELHAANESEKPDDKNQESDNSNQLEDDVKPNLLNKRPHITTDGLVTQGE</sequence>
<reference evidence="3" key="1">
    <citation type="submission" date="2022-12" db="EMBL/GenBank/DDBJ databases">
        <authorList>
            <person name="Petersen C."/>
        </authorList>
    </citation>
    <scope>NUCLEOTIDE SEQUENCE</scope>
    <source>
        <strain evidence="3">IBT 16125</strain>
    </source>
</reference>
<keyword evidence="4" id="KW-1185">Reference proteome</keyword>
<gene>
    <name evidence="3" type="ORF">N7458_004267</name>
</gene>
<protein>
    <submittedName>
        <fullName evidence="3">Uncharacterized protein</fullName>
    </submittedName>
</protein>
<feature type="region of interest" description="Disordered" evidence="1">
    <location>
        <begin position="737"/>
        <end position="781"/>
    </location>
</feature>
<reference evidence="3" key="2">
    <citation type="journal article" date="2023" name="IMA Fungus">
        <title>Comparative genomic study of the Penicillium genus elucidates a diverse pangenome and 15 lateral gene transfer events.</title>
        <authorList>
            <person name="Petersen C."/>
            <person name="Sorensen T."/>
            <person name="Nielsen M.R."/>
            <person name="Sondergaard T.E."/>
            <person name="Sorensen J.L."/>
            <person name="Fitzpatrick D.A."/>
            <person name="Frisvad J.C."/>
            <person name="Nielsen K.L."/>
        </authorList>
    </citation>
    <scope>NUCLEOTIDE SEQUENCE</scope>
    <source>
        <strain evidence="3">IBT 16125</strain>
    </source>
</reference>
<comment type="caution">
    <text evidence="3">The sequence shown here is derived from an EMBL/GenBank/DDBJ whole genome shotgun (WGS) entry which is preliminary data.</text>
</comment>
<evidence type="ECO:0000313" key="4">
    <source>
        <dbReference type="Proteomes" id="UP001213681"/>
    </source>
</evidence>
<accession>A0AAD6CBP4</accession>
<dbReference type="GeneID" id="81597892"/>
<dbReference type="Proteomes" id="UP001213681">
    <property type="component" value="Unassembled WGS sequence"/>
</dbReference>
<proteinExistence type="predicted"/>
<feature type="compositionally biased region" description="Basic and acidic residues" evidence="1">
    <location>
        <begin position="737"/>
        <end position="749"/>
    </location>
</feature>
<keyword evidence="2" id="KW-1133">Transmembrane helix</keyword>
<dbReference type="RefSeq" id="XP_056768376.1">
    <property type="nucleotide sequence ID" value="XM_056907649.1"/>
</dbReference>
<evidence type="ECO:0000256" key="1">
    <source>
        <dbReference type="SAM" id="MobiDB-lite"/>
    </source>
</evidence>
<organism evidence="3 4">
    <name type="scientific">Penicillium daleae</name>
    <dbReference type="NCBI Taxonomy" id="63821"/>
    <lineage>
        <taxon>Eukaryota</taxon>
        <taxon>Fungi</taxon>
        <taxon>Dikarya</taxon>
        <taxon>Ascomycota</taxon>
        <taxon>Pezizomycotina</taxon>
        <taxon>Eurotiomycetes</taxon>
        <taxon>Eurotiomycetidae</taxon>
        <taxon>Eurotiales</taxon>
        <taxon>Aspergillaceae</taxon>
        <taxon>Penicillium</taxon>
    </lineage>
</organism>
<dbReference type="EMBL" id="JAPVEA010000004">
    <property type="protein sequence ID" value="KAJ5456003.1"/>
    <property type="molecule type" value="Genomic_DNA"/>
</dbReference>